<dbReference type="InterPro" id="IPR002104">
    <property type="entry name" value="Integrase_catalytic"/>
</dbReference>
<dbReference type="Gene3D" id="1.10.443.10">
    <property type="entry name" value="Intergrase catalytic core"/>
    <property type="match status" value="1"/>
</dbReference>
<dbReference type="PANTHER" id="PTHR30349:SF81">
    <property type="entry name" value="TYROSINE RECOMBINASE XERC"/>
    <property type="match status" value="1"/>
</dbReference>
<dbReference type="PANTHER" id="PTHR30349">
    <property type="entry name" value="PHAGE INTEGRASE-RELATED"/>
    <property type="match status" value="1"/>
</dbReference>
<evidence type="ECO:0000256" key="2">
    <source>
        <dbReference type="ARBA" id="ARBA00022908"/>
    </source>
</evidence>
<dbReference type="AlphaFoldDB" id="A0A6P1E594"/>
<dbReference type="GO" id="GO:0006310">
    <property type="term" value="P:DNA recombination"/>
    <property type="evidence" value="ECO:0007669"/>
    <property type="project" value="UniProtKB-KW"/>
</dbReference>
<sequence length="338" mass="38292">MTEFSKSSDRFSFPTLVQLFFTDYVLRQRALSPNTIAAYRDAMLLFLDFAEQRLGKAASSLQLSDFTPELILAFLDDLEQQRHNCARSRNLRLMALRAFLKFAARRDLTALPILEQALGVPSKRSERPMLGFLTHEEMLAVIGEPGSTWTAQRDHLLWGLLYNTGARVSEMIGVRVADVVMEASPYVHLHGKGRKQRAVPLWRSTVREIRTWLQHNPALVADAPLLPNRDGHAMTRNNVNQRLKIAVTRAAQVYPSLAERHVSPHCIRHTTAMAMLQSGVAFNVIALWLGHESIATTHRYVEANLAMKEQALARLQEPANPPTRYQPPDELRQFLEAL</sequence>
<dbReference type="InterPro" id="IPR004107">
    <property type="entry name" value="Integrase_SAM-like_N"/>
</dbReference>
<keyword evidence="2" id="KW-0229">DNA integration</keyword>
<dbReference type="Pfam" id="PF02899">
    <property type="entry name" value="Phage_int_SAM_1"/>
    <property type="match status" value="1"/>
</dbReference>
<organism evidence="8 9">
    <name type="scientific">Thiorhodococcus mannitoliphagus</name>
    <dbReference type="NCBI Taxonomy" id="329406"/>
    <lineage>
        <taxon>Bacteria</taxon>
        <taxon>Pseudomonadati</taxon>
        <taxon>Pseudomonadota</taxon>
        <taxon>Gammaproteobacteria</taxon>
        <taxon>Chromatiales</taxon>
        <taxon>Chromatiaceae</taxon>
        <taxon>Thiorhodococcus</taxon>
    </lineage>
</organism>
<dbReference type="EMBL" id="JAAIJR010000276">
    <property type="protein sequence ID" value="NEX23692.1"/>
    <property type="molecule type" value="Genomic_DNA"/>
</dbReference>
<evidence type="ECO:0000256" key="5">
    <source>
        <dbReference type="PROSITE-ProRule" id="PRU01248"/>
    </source>
</evidence>
<dbReference type="InterPro" id="IPR013762">
    <property type="entry name" value="Integrase-like_cat_sf"/>
</dbReference>
<reference evidence="9" key="1">
    <citation type="journal article" date="2020" name="Microbiol. Resour. Announc.">
        <title>Draft Genome Sequences of Thiorhodococcus mannitoliphagus and Thiorhodococcus minor, Purple Sulfur Photosynthetic Bacteria in the Gammaproteobacterial Family Chromatiaceae.</title>
        <authorList>
            <person name="Aviles F.A."/>
            <person name="Meyer T.E."/>
            <person name="Kyndt J.A."/>
        </authorList>
    </citation>
    <scope>NUCLEOTIDE SEQUENCE [LARGE SCALE GENOMIC DNA]</scope>
    <source>
        <strain evidence="9">DSM 18266</strain>
    </source>
</reference>
<evidence type="ECO:0000313" key="9">
    <source>
        <dbReference type="Proteomes" id="UP000471640"/>
    </source>
</evidence>
<dbReference type="InterPro" id="IPR011010">
    <property type="entry name" value="DNA_brk_join_enz"/>
</dbReference>
<dbReference type="InterPro" id="IPR010998">
    <property type="entry name" value="Integrase_recombinase_N"/>
</dbReference>
<name>A0A6P1E594_9GAMM</name>
<keyword evidence="4" id="KW-0233">DNA recombination</keyword>
<dbReference type="Proteomes" id="UP000471640">
    <property type="component" value="Unassembled WGS sequence"/>
</dbReference>
<protein>
    <submittedName>
        <fullName evidence="8">Site-specific integrase</fullName>
    </submittedName>
</protein>
<evidence type="ECO:0000256" key="4">
    <source>
        <dbReference type="ARBA" id="ARBA00023172"/>
    </source>
</evidence>
<dbReference type="GO" id="GO:0015074">
    <property type="term" value="P:DNA integration"/>
    <property type="evidence" value="ECO:0007669"/>
    <property type="project" value="UniProtKB-KW"/>
</dbReference>
<comment type="caution">
    <text evidence="8">The sequence shown here is derived from an EMBL/GenBank/DDBJ whole genome shotgun (WGS) entry which is preliminary data.</text>
</comment>
<keyword evidence="9" id="KW-1185">Reference proteome</keyword>
<feature type="domain" description="Core-binding (CB)" evidence="7">
    <location>
        <begin position="11"/>
        <end position="104"/>
    </location>
</feature>
<keyword evidence="1" id="KW-0159">Chromosome partition</keyword>
<dbReference type="InterPro" id="IPR044068">
    <property type="entry name" value="CB"/>
</dbReference>
<dbReference type="GO" id="GO:0003677">
    <property type="term" value="F:DNA binding"/>
    <property type="evidence" value="ECO:0007669"/>
    <property type="project" value="UniProtKB-UniRule"/>
</dbReference>
<dbReference type="RefSeq" id="WP_164657110.1">
    <property type="nucleotide sequence ID" value="NZ_JAAIJR010000276.1"/>
</dbReference>
<dbReference type="InterPro" id="IPR050090">
    <property type="entry name" value="Tyrosine_recombinase_XerCD"/>
</dbReference>
<gene>
    <name evidence="8" type="ORF">G3480_26055</name>
</gene>
<evidence type="ECO:0000313" key="8">
    <source>
        <dbReference type="EMBL" id="NEX23692.1"/>
    </source>
</evidence>
<reference evidence="8 9" key="2">
    <citation type="submission" date="2020-02" db="EMBL/GenBank/DDBJ databases">
        <title>Genome sequences of Thiorhodococcus mannitoliphagus and Thiorhodococcus minor, purple sulfur photosynthetic bacteria in the gammaproteobacterial family, Chromatiaceae.</title>
        <authorList>
            <person name="Aviles F.A."/>
            <person name="Meyer T.E."/>
            <person name="Kyndt J.A."/>
        </authorList>
    </citation>
    <scope>NUCLEOTIDE SEQUENCE [LARGE SCALE GENOMIC DNA]</scope>
    <source>
        <strain evidence="8 9">DSM 18266</strain>
    </source>
</reference>
<evidence type="ECO:0000259" key="7">
    <source>
        <dbReference type="PROSITE" id="PS51900"/>
    </source>
</evidence>
<feature type="domain" description="Tyr recombinase" evidence="6">
    <location>
        <begin position="128"/>
        <end position="313"/>
    </location>
</feature>
<evidence type="ECO:0000256" key="3">
    <source>
        <dbReference type="ARBA" id="ARBA00023125"/>
    </source>
</evidence>
<dbReference type="PROSITE" id="PS51900">
    <property type="entry name" value="CB"/>
    <property type="match status" value="1"/>
</dbReference>
<dbReference type="Pfam" id="PF00589">
    <property type="entry name" value="Phage_integrase"/>
    <property type="match status" value="1"/>
</dbReference>
<evidence type="ECO:0000259" key="6">
    <source>
        <dbReference type="PROSITE" id="PS51898"/>
    </source>
</evidence>
<dbReference type="GO" id="GO:0007059">
    <property type="term" value="P:chromosome segregation"/>
    <property type="evidence" value="ECO:0007669"/>
    <property type="project" value="UniProtKB-KW"/>
</dbReference>
<evidence type="ECO:0000256" key="1">
    <source>
        <dbReference type="ARBA" id="ARBA00022829"/>
    </source>
</evidence>
<proteinExistence type="predicted"/>
<keyword evidence="3 5" id="KW-0238">DNA-binding</keyword>
<accession>A0A6P1E594</accession>
<dbReference type="SUPFAM" id="SSF56349">
    <property type="entry name" value="DNA breaking-rejoining enzymes"/>
    <property type="match status" value="1"/>
</dbReference>
<dbReference type="PROSITE" id="PS51898">
    <property type="entry name" value="TYR_RECOMBINASE"/>
    <property type="match status" value="1"/>
</dbReference>
<dbReference type="Gene3D" id="1.10.150.130">
    <property type="match status" value="1"/>
</dbReference>